<keyword evidence="3" id="KW-1185">Reference proteome</keyword>
<name>A0A7K0CNJ1_9ACTN</name>
<organism evidence="2 3">
    <name type="scientific">Streptomyces smaragdinus</name>
    <dbReference type="NCBI Taxonomy" id="2585196"/>
    <lineage>
        <taxon>Bacteria</taxon>
        <taxon>Bacillati</taxon>
        <taxon>Actinomycetota</taxon>
        <taxon>Actinomycetes</taxon>
        <taxon>Kitasatosporales</taxon>
        <taxon>Streptomycetaceae</taxon>
        <taxon>Streptomyces</taxon>
    </lineage>
</organism>
<gene>
    <name evidence="2" type="ORF">SRB5_52270</name>
</gene>
<feature type="compositionally biased region" description="Polar residues" evidence="1">
    <location>
        <begin position="67"/>
        <end position="76"/>
    </location>
</feature>
<comment type="caution">
    <text evidence="2">The sequence shown here is derived from an EMBL/GenBank/DDBJ whole genome shotgun (WGS) entry which is preliminary data.</text>
</comment>
<feature type="compositionally biased region" description="Basic and acidic residues" evidence="1">
    <location>
        <begin position="57"/>
        <end position="66"/>
    </location>
</feature>
<sequence length="76" mass="8646">MTRGILRSSRLRMTRKQLAFRGLLVGLSATLITRPDLWQYLTAILLVHDLLMRVHGSERNATEDGTTRQTNGKELP</sequence>
<dbReference type="Proteomes" id="UP000466345">
    <property type="component" value="Unassembled WGS sequence"/>
</dbReference>
<evidence type="ECO:0000313" key="2">
    <source>
        <dbReference type="EMBL" id="MQY15050.1"/>
    </source>
</evidence>
<proteinExistence type="predicted"/>
<dbReference type="EMBL" id="WEGJ01000028">
    <property type="protein sequence ID" value="MQY15050.1"/>
    <property type="molecule type" value="Genomic_DNA"/>
</dbReference>
<accession>A0A7K0CNJ1</accession>
<protein>
    <submittedName>
        <fullName evidence="2">Uncharacterized protein</fullName>
    </submittedName>
</protein>
<dbReference type="AlphaFoldDB" id="A0A7K0CNJ1"/>
<evidence type="ECO:0000313" key="3">
    <source>
        <dbReference type="Proteomes" id="UP000466345"/>
    </source>
</evidence>
<feature type="region of interest" description="Disordered" evidence="1">
    <location>
        <begin position="57"/>
        <end position="76"/>
    </location>
</feature>
<reference evidence="2 3" key="1">
    <citation type="submission" date="2019-10" db="EMBL/GenBank/DDBJ databases">
        <title>Streptomyces smaragdinus sp. nov. and Streptomyces fabii sp. nov., isolated from the gut of fungus growing-termite Macrotermes natalensis.</title>
        <authorList>
            <person name="Schwitalla J."/>
            <person name="Benndorf R."/>
            <person name="Martin K."/>
            <person name="De Beer W."/>
            <person name="Kaster A.-K."/>
            <person name="Vollmers J."/>
            <person name="Poulsen M."/>
            <person name="Beemelmanns C."/>
        </authorList>
    </citation>
    <scope>NUCLEOTIDE SEQUENCE [LARGE SCALE GENOMIC DNA]</scope>
    <source>
        <strain evidence="2 3">RB5</strain>
    </source>
</reference>
<evidence type="ECO:0000256" key="1">
    <source>
        <dbReference type="SAM" id="MobiDB-lite"/>
    </source>
</evidence>